<evidence type="ECO:0000313" key="3">
    <source>
        <dbReference type="Proteomes" id="UP000691718"/>
    </source>
</evidence>
<feature type="region of interest" description="Disordered" evidence="1">
    <location>
        <begin position="65"/>
        <end position="86"/>
    </location>
</feature>
<keyword evidence="3" id="KW-1185">Reference proteome</keyword>
<gene>
    <name evidence="2" type="ORF">PAPOLLO_LOCUS22270</name>
</gene>
<evidence type="ECO:0000256" key="1">
    <source>
        <dbReference type="SAM" id="MobiDB-lite"/>
    </source>
</evidence>
<name>A0A8S3XUP3_PARAO</name>
<dbReference type="EMBL" id="CAJQZP010001367">
    <property type="protein sequence ID" value="CAG5041859.1"/>
    <property type="molecule type" value="Genomic_DNA"/>
</dbReference>
<reference evidence="2" key="1">
    <citation type="submission" date="2021-04" db="EMBL/GenBank/DDBJ databases">
        <authorList>
            <person name="Tunstrom K."/>
        </authorList>
    </citation>
    <scope>NUCLEOTIDE SEQUENCE</scope>
</reference>
<evidence type="ECO:0000313" key="2">
    <source>
        <dbReference type="EMBL" id="CAG5041859.1"/>
    </source>
</evidence>
<sequence>MPQATVKFECCERQTSSPNTLSCYSSKIKYYLNCVNIEKSLKELPEEFKSQWTFPCCCSKLPKFDNTDTPIKATTSQPESDSEEFPTNINLRRSTVQKFEVSAENIRQIVREELESIFDRFKTKIIKQLEVKTKEVLDKFNQISESVSKVESQLEHIQK</sequence>
<accession>A0A8S3XUP3</accession>
<proteinExistence type="predicted"/>
<feature type="compositionally biased region" description="Polar residues" evidence="1">
    <location>
        <begin position="67"/>
        <end position="86"/>
    </location>
</feature>
<organism evidence="2 3">
    <name type="scientific">Parnassius apollo</name>
    <name type="common">Apollo butterfly</name>
    <name type="synonym">Papilio apollo</name>
    <dbReference type="NCBI Taxonomy" id="110799"/>
    <lineage>
        <taxon>Eukaryota</taxon>
        <taxon>Metazoa</taxon>
        <taxon>Ecdysozoa</taxon>
        <taxon>Arthropoda</taxon>
        <taxon>Hexapoda</taxon>
        <taxon>Insecta</taxon>
        <taxon>Pterygota</taxon>
        <taxon>Neoptera</taxon>
        <taxon>Endopterygota</taxon>
        <taxon>Lepidoptera</taxon>
        <taxon>Glossata</taxon>
        <taxon>Ditrysia</taxon>
        <taxon>Papilionoidea</taxon>
        <taxon>Papilionidae</taxon>
        <taxon>Parnassiinae</taxon>
        <taxon>Parnassini</taxon>
        <taxon>Parnassius</taxon>
        <taxon>Parnassius</taxon>
    </lineage>
</organism>
<dbReference type="AlphaFoldDB" id="A0A8S3XUP3"/>
<dbReference type="OrthoDB" id="7488809at2759"/>
<comment type="caution">
    <text evidence="2">The sequence shown here is derived from an EMBL/GenBank/DDBJ whole genome shotgun (WGS) entry which is preliminary data.</text>
</comment>
<protein>
    <submittedName>
        <fullName evidence="2">(apollo) hypothetical protein</fullName>
    </submittedName>
</protein>
<dbReference type="Proteomes" id="UP000691718">
    <property type="component" value="Unassembled WGS sequence"/>
</dbReference>